<keyword evidence="2" id="KW-0012">Acyltransferase</keyword>
<organism evidence="5 6">
    <name type="scientific">Glycomyces buryatensis</name>
    <dbReference type="NCBI Taxonomy" id="2570927"/>
    <lineage>
        <taxon>Bacteria</taxon>
        <taxon>Bacillati</taxon>
        <taxon>Actinomycetota</taxon>
        <taxon>Actinomycetes</taxon>
        <taxon>Glycomycetales</taxon>
        <taxon>Glycomycetaceae</taxon>
        <taxon>Glycomyces</taxon>
    </lineage>
</organism>
<name>A0A4V4HRN6_9ACTN</name>
<dbReference type="Proteomes" id="UP000308760">
    <property type="component" value="Unassembled WGS sequence"/>
</dbReference>
<proteinExistence type="predicted"/>
<keyword evidence="1 5" id="KW-0808">Transferase</keyword>
<protein>
    <submittedName>
        <fullName evidence="5">GNAT family N-acetyltransferase</fullName>
    </submittedName>
</protein>
<sequence>MRTRRSPLWIPTTGAGASDWAPSSRTCGCCAKLSRTSNSSGPAMPTAMHRWSPSTTGSATRWSTRSSATSGSRKPEWGGARKSIVGVTGIGQTERMDIVEFGPEDGELVSGAFEVLRAAHEFDIPEGPPPHWGVFEKSLAHPMPDEDSTSYVALRDGKVVGTFRTMFPNRENKHFGMASLTVHPEHRRQGIGTSMLERFLQLARAESRTEVSLDTHVTWEDGPARSEAGAEFLKKHGFTLALTSVNRRCLTDAMAPEDEQTLMDKSVAAAGDEYEIISWTGRTPPELVDTMCRIDSMILSEVPLGELNLEPEVVDPELKEAKAVRNEALGVLPLQTVARHRASGEVVANTILGVFDDTEYTDGFQWITIVDPAHRGHRLGTLIKLVNLRLLREQHPHVRRIWTDNADVNAHMIDINVKMGFESVDALAEMQRKI</sequence>
<accession>A0A4V4HRN6</accession>
<dbReference type="InterPro" id="IPR050832">
    <property type="entry name" value="Bact_Acetyltransf"/>
</dbReference>
<gene>
    <name evidence="5" type="ORF">FAB82_19195</name>
</gene>
<evidence type="ECO:0000313" key="5">
    <source>
        <dbReference type="EMBL" id="THV38566.1"/>
    </source>
</evidence>
<dbReference type="SUPFAM" id="SSF55729">
    <property type="entry name" value="Acyl-CoA N-acyltransferases (Nat)"/>
    <property type="match status" value="2"/>
</dbReference>
<feature type="compositionally biased region" description="Low complexity" evidence="3">
    <location>
        <begin position="54"/>
        <end position="72"/>
    </location>
</feature>
<reference evidence="5 6" key="2">
    <citation type="submission" date="2019-05" db="EMBL/GenBank/DDBJ databases">
        <title>Glycomyces buryatensis sp. nov.</title>
        <authorList>
            <person name="Nikitina E."/>
        </authorList>
    </citation>
    <scope>NUCLEOTIDE SEQUENCE [LARGE SCALE GENOMIC DNA]</scope>
    <source>
        <strain evidence="5 6">18</strain>
    </source>
</reference>
<dbReference type="AlphaFoldDB" id="A0A4V4HRN6"/>
<dbReference type="Pfam" id="PF00583">
    <property type="entry name" value="Acetyltransf_1"/>
    <property type="match status" value="1"/>
</dbReference>
<dbReference type="PROSITE" id="PS51186">
    <property type="entry name" value="GNAT"/>
    <property type="match status" value="1"/>
</dbReference>
<dbReference type="EMBL" id="STGY01000067">
    <property type="protein sequence ID" value="THV38566.1"/>
    <property type="molecule type" value="Genomic_DNA"/>
</dbReference>
<dbReference type="InterPro" id="IPR016181">
    <property type="entry name" value="Acyl_CoA_acyltransferase"/>
</dbReference>
<feature type="domain" description="N-acetyltransferase" evidence="4">
    <location>
        <begin position="96"/>
        <end position="259"/>
    </location>
</feature>
<dbReference type="CDD" id="cd04301">
    <property type="entry name" value="NAT_SF"/>
    <property type="match status" value="1"/>
</dbReference>
<dbReference type="OrthoDB" id="4119890at2"/>
<dbReference type="InterPro" id="IPR000182">
    <property type="entry name" value="GNAT_dom"/>
</dbReference>
<evidence type="ECO:0000313" key="6">
    <source>
        <dbReference type="Proteomes" id="UP000308760"/>
    </source>
</evidence>
<feature type="region of interest" description="Disordered" evidence="3">
    <location>
        <begin position="35"/>
        <end position="80"/>
    </location>
</feature>
<evidence type="ECO:0000256" key="2">
    <source>
        <dbReference type="ARBA" id="ARBA00023315"/>
    </source>
</evidence>
<keyword evidence="6" id="KW-1185">Reference proteome</keyword>
<dbReference type="PANTHER" id="PTHR43877">
    <property type="entry name" value="AMINOALKYLPHOSPHONATE N-ACETYLTRANSFERASE-RELATED-RELATED"/>
    <property type="match status" value="1"/>
</dbReference>
<reference evidence="6" key="1">
    <citation type="submission" date="2019-04" db="EMBL/GenBank/DDBJ databases">
        <title>Nocardioides xinjiangensis sp. nov.</title>
        <authorList>
            <person name="Liu S."/>
        </authorList>
    </citation>
    <scope>NUCLEOTIDE SEQUENCE [LARGE SCALE GENOMIC DNA]</scope>
    <source>
        <strain evidence="6">18</strain>
    </source>
</reference>
<evidence type="ECO:0000259" key="4">
    <source>
        <dbReference type="PROSITE" id="PS51186"/>
    </source>
</evidence>
<dbReference type="Gene3D" id="3.40.630.30">
    <property type="match status" value="1"/>
</dbReference>
<evidence type="ECO:0000256" key="1">
    <source>
        <dbReference type="ARBA" id="ARBA00022679"/>
    </source>
</evidence>
<dbReference type="GO" id="GO:0016747">
    <property type="term" value="F:acyltransferase activity, transferring groups other than amino-acyl groups"/>
    <property type="evidence" value="ECO:0007669"/>
    <property type="project" value="InterPro"/>
</dbReference>
<evidence type="ECO:0000256" key="3">
    <source>
        <dbReference type="SAM" id="MobiDB-lite"/>
    </source>
</evidence>
<comment type="caution">
    <text evidence="5">The sequence shown here is derived from an EMBL/GenBank/DDBJ whole genome shotgun (WGS) entry which is preliminary data.</text>
</comment>